<dbReference type="Pfam" id="PF13102">
    <property type="entry name" value="Phage_int_SAM_5"/>
    <property type="match status" value="1"/>
</dbReference>
<dbReference type="InterPro" id="IPR050090">
    <property type="entry name" value="Tyrosine_recombinase_XerCD"/>
</dbReference>
<evidence type="ECO:0000259" key="6">
    <source>
        <dbReference type="PROSITE" id="PS51900"/>
    </source>
</evidence>
<dbReference type="GO" id="GO:0006310">
    <property type="term" value="P:DNA recombination"/>
    <property type="evidence" value="ECO:0007669"/>
    <property type="project" value="UniProtKB-KW"/>
</dbReference>
<dbReference type="Pfam" id="PF00589">
    <property type="entry name" value="Phage_integrase"/>
    <property type="match status" value="1"/>
</dbReference>
<sequence>MTNQELVNYFLMYQETKNLSKNSIDWYKTMLDKFLTFCKENKVSITSMGVPHARGYVHWLQNCKSKLGKKYADNGINGYIRAIKVMFNYLMEDEYIEKNPFAKVRQIKTDKVIIQTFELEEVKKMLTQLKRNVYADLRSALLIRILFDCGLRISEARNLKIADIDTERNVLKVFGKGHKERKVPFGRSVKREILKFLAKREKSVPKDLDEGYLFSTRMGTPLTNRNVLRKIQIVGKKAKIEGKRLSPHTFRHTFAKMYLMQGGDLFSLQQIMGHTDLATTRQYVHLLTEDIQKKHRQFSPLDNL</sequence>
<organism evidence="7 8">
    <name type="scientific">Desulfocucumis palustris</name>
    <dbReference type="NCBI Taxonomy" id="1898651"/>
    <lineage>
        <taxon>Bacteria</taxon>
        <taxon>Bacillati</taxon>
        <taxon>Bacillota</taxon>
        <taxon>Clostridia</taxon>
        <taxon>Eubacteriales</taxon>
        <taxon>Desulfocucumaceae</taxon>
        <taxon>Desulfocucumis</taxon>
    </lineage>
</organism>
<dbReference type="InterPro" id="IPR013762">
    <property type="entry name" value="Integrase-like_cat_sf"/>
</dbReference>
<dbReference type="InterPro" id="IPR010998">
    <property type="entry name" value="Integrase_recombinase_N"/>
</dbReference>
<evidence type="ECO:0000259" key="5">
    <source>
        <dbReference type="PROSITE" id="PS51898"/>
    </source>
</evidence>
<gene>
    <name evidence="7" type="ORF">DCCM_0464</name>
</gene>
<evidence type="ECO:0000313" key="8">
    <source>
        <dbReference type="Proteomes" id="UP000239549"/>
    </source>
</evidence>
<dbReference type="AlphaFoldDB" id="A0A2L2XEL6"/>
<dbReference type="InterPro" id="IPR011010">
    <property type="entry name" value="DNA_brk_join_enz"/>
</dbReference>
<evidence type="ECO:0000256" key="3">
    <source>
        <dbReference type="ARBA" id="ARBA00023172"/>
    </source>
</evidence>
<comment type="caution">
    <text evidence="7">The sequence shown here is derived from an EMBL/GenBank/DDBJ whole genome shotgun (WGS) entry which is preliminary data.</text>
</comment>
<dbReference type="PROSITE" id="PS51898">
    <property type="entry name" value="TYR_RECOMBINASE"/>
    <property type="match status" value="1"/>
</dbReference>
<dbReference type="RefSeq" id="WP_104370820.1">
    <property type="nucleotide sequence ID" value="NZ_BFAV01000019.1"/>
</dbReference>
<dbReference type="GO" id="GO:0003677">
    <property type="term" value="F:DNA binding"/>
    <property type="evidence" value="ECO:0007669"/>
    <property type="project" value="UniProtKB-UniRule"/>
</dbReference>
<dbReference type="GO" id="GO:0015074">
    <property type="term" value="P:DNA integration"/>
    <property type="evidence" value="ECO:0007669"/>
    <property type="project" value="InterPro"/>
</dbReference>
<dbReference type="Proteomes" id="UP000239549">
    <property type="component" value="Unassembled WGS sequence"/>
</dbReference>
<keyword evidence="3" id="KW-0233">DNA recombination</keyword>
<dbReference type="EMBL" id="BFAV01000019">
    <property type="protein sequence ID" value="GBF32271.1"/>
    <property type="molecule type" value="Genomic_DNA"/>
</dbReference>
<dbReference type="InterPro" id="IPR044068">
    <property type="entry name" value="CB"/>
</dbReference>
<dbReference type="PANTHER" id="PTHR30349:SF41">
    <property type="entry name" value="INTEGRASE_RECOMBINASE PROTEIN MJ0367-RELATED"/>
    <property type="match status" value="1"/>
</dbReference>
<protein>
    <submittedName>
        <fullName evidence="7">Phage-related integrase/recombinase</fullName>
    </submittedName>
</protein>
<dbReference type="SUPFAM" id="SSF56349">
    <property type="entry name" value="DNA breaking-rejoining enzymes"/>
    <property type="match status" value="1"/>
</dbReference>
<dbReference type="Gene3D" id="1.10.443.10">
    <property type="entry name" value="Intergrase catalytic core"/>
    <property type="match status" value="1"/>
</dbReference>
<keyword evidence="8" id="KW-1185">Reference proteome</keyword>
<reference evidence="8" key="1">
    <citation type="submission" date="2018-02" db="EMBL/GenBank/DDBJ databases">
        <title>Genome sequence of Desulfocucumis palustris strain NAW-5.</title>
        <authorList>
            <person name="Watanabe M."/>
            <person name="Kojima H."/>
            <person name="Fukui M."/>
        </authorList>
    </citation>
    <scope>NUCLEOTIDE SEQUENCE [LARGE SCALE GENOMIC DNA]</scope>
    <source>
        <strain evidence="8">NAW-5</strain>
    </source>
</reference>
<name>A0A2L2XEL6_9FIRM</name>
<feature type="domain" description="Core-binding (CB)" evidence="6">
    <location>
        <begin position="1"/>
        <end position="91"/>
    </location>
</feature>
<dbReference type="Gene3D" id="1.10.150.130">
    <property type="match status" value="1"/>
</dbReference>
<evidence type="ECO:0000256" key="1">
    <source>
        <dbReference type="ARBA" id="ARBA00008857"/>
    </source>
</evidence>
<dbReference type="PANTHER" id="PTHR30349">
    <property type="entry name" value="PHAGE INTEGRASE-RELATED"/>
    <property type="match status" value="1"/>
</dbReference>
<dbReference type="PROSITE" id="PS51900">
    <property type="entry name" value="CB"/>
    <property type="match status" value="1"/>
</dbReference>
<dbReference type="InterPro" id="IPR002104">
    <property type="entry name" value="Integrase_catalytic"/>
</dbReference>
<dbReference type="InterPro" id="IPR025269">
    <property type="entry name" value="SAM-like_dom"/>
</dbReference>
<evidence type="ECO:0000256" key="4">
    <source>
        <dbReference type="PROSITE-ProRule" id="PRU01248"/>
    </source>
</evidence>
<evidence type="ECO:0000313" key="7">
    <source>
        <dbReference type="EMBL" id="GBF32271.1"/>
    </source>
</evidence>
<dbReference type="OrthoDB" id="9785687at2"/>
<evidence type="ECO:0000256" key="2">
    <source>
        <dbReference type="ARBA" id="ARBA00023125"/>
    </source>
</evidence>
<accession>A0A2L2XEL6</accession>
<keyword evidence="2 4" id="KW-0238">DNA-binding</keyword>
<proteinExistence type="inferred from homology"/>
<comment type="similarity">
    <text evidence="1">Belongs to the 'phage' integrase family.</text>
</comment>
<feature type="domain" description="Tyr recombinase" evidence="5">
    <location>
        <begin position="112"/>
        <end position="296"/>
    </location>
</feature>